<dbReference type="Pfam" id="PF05158">
    <property type="entry name" value="RNA_pol_Rpc34"/>
    <property type="match status" value="2"/>
</dbReference>
<dbReference type="GO" id="GO:0005666">
    <property type="term" value="C:RNA polymerase III complex"/>
    <property type="evidence" value="ECO:0007669"/>
    <property type="project" value="InterPro"/>
</dbReference>
<dbReference type="Proteomes" id="UP000245942">
    <property type="component" value="Unassembled WGS sequence"/>
</dbReference>
<feature type="compositionally biased region" description="Basic and acidic residues" evidence="6">
    <location>
        <begin position="512"/>
        <end position="523"/>
    </location>
</feature>
<organism evidence="7 8">
    <name type="scientific">Pseudomicrostroma glucosiphilum</name>
    <dbReference type="NCBI Taxonomy" id="1684307"/>
    <lineage>
        <taxon>Eukaryota</taxon>
        <taxon>Fungi</taxon>
        <taxon>Dikarya</taxon>
        <taxon>Basidiomycota</taxon>
        <taxon>Ustilaginomycotina</taxon>
        <taxon>Exobasidiomycetes</taxon>
        <taxon>Microstromatales</taxon>
        <taxon>Microstromatales incertae sedis</taxon>
        <taxon>Pseudomicrostroma</taxon>
    </lineage>
</organism>
<keyword evidence="5" id="KW-0539">Nucleus</keyword>
<dbReference type="GO" id="GO:0005737">
    <property type="term" value="C:cytoplasm"/>
    <property type="evidence" value="ECO:0007669"/>
    <property type="project" value="UniProtKB-ARBA"/>
</dbReference>
<name>A0A316UFG1_9BASI</name>
<proteinExistence type="inferred from homology"/>
<dbReference type="GO" id="GO:0005654">
    <property type="term" value="C:nucleoplasm"/>
    <property type="evidence" value="ECO:0007669"/>
    <property type="project" value="UniProtKB-ARBA"/>
</dbReference>
<keyword evidence="3" id="KW-0240">DNA-directed RNA polymerase</keyword>
<reference evidence="7 8" key="1">
    <citation type="journal article" date="2018" name="Mol. Biol. Evol.">
        <title>Broad Genomic Sampling Reveals a Smut Pathogenic Ancestry of the Fungal Clade Ustilaginomycotina.</title>
        <authorList>
            <person name="Kijpornyongpan T."/>
            <person name="Mondo S.J."/>
            <person name="Barry K."/>
            <person name="Sandor L."/>
            <person name="Lee J."/>
            <person name="Lipzen A."/>
            <person name="Pangilinan J."/>
            <person name="LaButti K."/>
            <person name="Hainaut M."/>
            <person name="Henrissat B."/>
            <person name="Grigoriev I.V."/>
            <person name="Spatafora J.W."/>
            <person name="Aime M.C."/>
        </authorList>
    </citation>
    <scope>NUCLEOTIDE SEQUENCE [LARGE SCALE GENOMIC DNA]</scope>
    <source>
        <strain evidence="7 8">MCA 4718</strain>
    </source>
</reference>
<gene>
    <name evidence="7" type="ORF">BCV69DRAFT_254797</name>
</gene>
<feature type="compositionally biased region" description="Low complexity" evidence="6">
    <location>
        <begin position="309"/>
        <end position="330"/>
    </location>
</feature>
<dbReference type="RefSeq" id="XP_025351142.1">
    <property type="nucleotide sequence ID" value="XM_025490566.1"/>
</dbReference>
<dbReference type="InterPro" id="IPR036388">
    <property type="entry name" value="WH-like_DNA-bd_sf"/>
</dbReference>
<evidence type="ECO:0000256" key="6">
    <source>
        <dbReference type="SAM" id="MobiDB-lite"/>
    </source>
</evidence>
<feature type="compositionally biased region" description="Basic residues" evidence="6">
    <location>
        <begin position="335"/>
        <end position="359"/>
    </location>
</feature>
<dbReference type="FunFam" id="1.10.10.10:FF:000116">
    <property type="entry name" value="DNA-directed RNA polymerase III subunit RPC6"/>
    <property type="match status" value="1"/>
</dbReference>
<evidence type="ECO:0000256" key="1">
    <source>
        <dbReference type="ARBA" id="ARBA00004123"/>
    </source>
</evidence>
<evidence type="ECO:0000256" key="3">
    <source>
        <dbReference type="ARBA" id="ARBA00022478"/>
    </source>
</evidence>
<evidence type="ECO:0000256" key="4">
    <source>
        <dbReference type="ARBA" id="ARBA00023163"/>
    </source>
</evidence>
<comment type="similarity">
    <text evidence="2">Belongs to the eukaryotic RPC34/RPC39 RNA polymerase subunit family.</text>
</comment>
<evidence type="ECO:0000256" key="2">
    <source>
        <dbReference type="ARBA" id="ARBA00011038"/>
    </source>
</evidence>
<dbReference type="PANTHER" id="PTHR12780">
    <property type="entry name" value="RNA POLYMERASE III DNA DIRECTED , 39KD SUBUNIT-RELATED"/>
    <property type="match status" value="1"/>
</dbReference>
<evidence type="ECO:0000256" key="5">
    <source>
        <dbReference type="ARBA" id="ARBA00023242"/>
    </source>
</evidence>
<feature type="compositionally biased region" description="Acidic residues" evidence="6">
    <location>
        <begin position="379"/>
        <end position="389"/>
    </location>
</feature>
<evidence type="ECO:0008006" key="9">
    <source>
        <dbReference type="Google" id="ProtNLM"/>
    </source>
</evidence>
<dbReference type="SUPFAM" id="SSF46785">
    <property type="entry name" value="Winged helix' DNA-binding domain"/>
    <property type="match status" value="1"/>
</dbReference>
<dbReference type="OrthoDB" id="613763at2759"/>
<protein>
    <recommendedName>
        <fullName evidence="9">RNA polymerase III subunit C6</fullName>
    </recommendedName>
</protein>
<feature type="region of interest" description="Disordered" evidence="6">
    <location>
        <begin position="255"/>
        <end position="450"/>
    </location>
</feature>
<dbReference type="GeneID" id="37012300"/>
<dbReference type="InterPro" id="IPR036390">
    <property type="entry name" value="WH_DNA-bd_sf"/>
</dbReference>
<feature type="compositionally biased region" description="Acidic residues" evidence="6">
    <location>
        <begin position="425"/>
        <end position="440"/>
    </location>
</feature>
<dbReference type="GO" id="GO:0006383">
    <property type="term" value="P:transcription by RNA polymerase III"/>
    <property type="evidence" value="ECO:0007669"/>
    <property type="project" value="InterPro"/>
</dbReference>
<dbReference type="InterPro" id="IPR007832">
    <property type="entry name" value="RNA_pol_Rpc34"/>
</dbReference>
<sequence length="531" mass="58143">MPAASSSSSGAGGTKMSSTEKKIHHIALHARNSTILVNDIGDQLGLDASEVMLAANSLLKKNLVSMQHTDRGMQLLAVSRSEASMMGSLAPEEGMIYKQIKDSGNEGIWTKALKARTNLHQTILTRVLKALENRQLIKAVKSVKNPTRKIYMLYNLTPSVELSGGPWYTDNELDVPFINGLSQFCHYYIQQQTWPDGYQSSRQKLYPASHTNRLPTAPRILKELKDKQVTSTSLSVGEMQQLLETLVYDEKIEKVPMPGGTVDPSAHEATVKSDDEDSDWGGGKKSRDNGASSRSSSKSRKKGDRRAGGSRSPTSGTDSGSESSSGSSGSDDGRKSKKRKRSESRKTSSKSAKRSKKSSSSRTSRSSRDRSTSAASSGSEEESDDDSILSDDRRSSKGRSSKTKSDSTKGSKSRPTAKYTGPEFLSDEDDDQDVDDEDVSGGDNSSWGAQNWVYRALRPVEVPLGFTETPCARCPVSDFCRPRGPVNAEDCVYYDDWMDGAWSDSEEEEEDDKGRIRAREKKQQQHANGTA</sequence>
<evidence type="ECO:0000313" key="8">
    <source>
        <dbReference type="Proteomes" id="UP000245942"/>
    </source>
</evidence>
<keyword evidence="4" id="KW-0804">Transcription</keyword>
<accession>A0A316UFG1</accession>
<dbReference type="STRING" id="1684307.A0A316UFG1"/>
<dbReference type="InterPro" id="IPR016049">
    <property type="entry name" value="RNA_pol_Rpc34-like"/>
</dbReference>
<dbReference type="Gene3D" id="1.10.10.10">
    <property type="entry name" value="Winged helix-like DNA-binding domain superfamily/Winged helix DNA-binding domain"/>
    <property type="match status" value="1"/>
</dbReference>
<dbReference type="EMBL" id="KZ819321">
    <property type="protein sequence ID" value="PWN23982.1"/>
    <property type="molecule type" value="Genomic_DNA"/>
</dbReference>
<comment type="subcellular location">
    <subcellularLocation>
        <location evidence="1">Nucleus</location>
    </subcellularLocation>
</comment>
<feature type="region of interest" description="Disordered" evidence="6">
    <location>
        <begin position="503"/>
        <end position="531"/>
    </location>
</feature>
<keyword evidence="8" id="KW-1185">Reference proteome</keyword>
<dbReference type="AlphaFoldDB" id="A0A316UFG1"/>
<evidence type="ECO:0000313" key="7">
    <source>
        <dbReference type="EMBL" id="PWN23982.1"/>
    </source>
</evidence>